<reference evidence="2 3" key="1">
    <citation type="journal article" date="2014" name="FEMS Microbiol. Ecol.">
        <title>Sphaerotilus natans encrusted with nanoball-shaped Fe(III) oxide minerals formed by nitrate-reducing mixotrophic Fe(II) oxidation.</title>
        <authorList>
            <person name="Park S."/>
            <person name="Kim D.H."/>
            <person name="Lee J.H."/>
            <person name="Hur H.G."/>
        </authorList>
    </citation>
    <scope>NUCLEOTIDE SEQUENCE [LARGE SCALE GENOMIC DNA]</scope>
    <source>
        <strain evidence="2 3">DSM 6575</strain>
    </source>
</reference>
<gene>
    <name evidence="2" type="ORF">X805_20160</name>
</gene>
<organism evidence="2 3">
    <name type="scientific">Sphaerotilus natans subsp. natans DSM 6575</name>
    <dbReference type="NCBI Taxonomy" id="1286631"/>
    <lineage>
        <taxon>Bacteria</taxon>
        <taxon>Pseudomonadati</taxon>
        <taxon>Pseudomonadota</taxon>
        <taxon>Betaproteobacteria</taxon>
        <taxon>Burkholderiales</taxon>
        <taxon>Sphaerotilaceae</taxon>
        <taxon>Sphaerotilus</taxon>
    </lineage>
</organism>
<comment type="caution">
    <text evidence="2">The sequence shown here is derived from an EMBL/GenBank/DDBJ whole genome shotgun (WGS) entry which is preliminary data.</text>
</comment>
<sequence length="227" mass="24202">MTMKRPPPGRPARRAARGASLVFAMITVVALSLAAVALVRSVDTGLNILGNLGFKQDTLLAADRATQTAIRWMQQQMKNDTTGLDASLADAGYFAASIADLDPASTRTDADRVAVDWKFDNCSSQPGPTPKACVKPLKTAITDETAGLSSRYLIVRLCSAAGSSTDGKVRCPRPPNASSTVSGERNQLTSSSSTRLGSSTVTEYYRIIVRTEGVRDTVSFTETLVHF</sequence>
<dbReference type="AlphaFoldDB" id="A0A059KLR2"/>
<dbReference type="Proteomes" id="UP000026714">
    <property type="component" value="Unassembled WGS sequence"/>
</dbReference>
<feature type="region of interest" description="Disordered" evidence="1">
    <location>
        <begin position="163"/>
        <end position="195"/>
    </location>
</feature>
<evidence type="ECO:0000313" key="2">
    <source>
        <dbReference type="EMBL" id="KDB52401.1"/>
    </source>
</evidence>
<keyword evidence="3" id="KW-1185">Reference proteome</keyword>
<evidence type="ECO:0000313" key="3">
    <source>
        <dbReference type="Proteomes" id="UP000026714"/>
    </source>
</evidence>
<name>A0A059KLR2_9BURK</name>
<dbReference type="EMBL" id="AZRA01000050">
    <property type="protein sequence ID" value="KDB52401.1"/>
    <property type="molecule type" value="Genomic_DNA"/>
</dbReference>
<dbReference type="STRING" id="34103.SAMN05421778_11551"/>
<accession>A0A059KLR2</accession>
<feature type="compositionally biased region" description="Polar residues" evidence="1">
    <location>
        <begin position="176"/>
        <end position="188"/>
    </location>
</feature>
<evidence type="ECO:0008006" key="4">
    <source>
        <dbReference type="Google" id="ProtNLM"/>
    </source>
</evidence>
<proteinExistence type="predicted"/>
<dbReference type="eggNOG" id="COG4726">
    <property type="taxonomic scope" value="Bacteria"/>
</dbReference>
<evidence type="ECO:0000256" key="1">
    <source>
        <dbReference type="SAM" id="MobiDB-lite"/>
    </source>
</evidence>
<protein>
    <recommendedName>
        <fullName evidence="4">Tfp pilus assembly protein PilX</fullName>
    </recommendedName>
</protein>